<evidence type="ECO:0000313" key="7">
    <source>
        <dbReference type="Proteomes" id="UP000006069"/>
    </source>
</evidence>
<dbReference type="RefSeq" id="WP_009139640.1">
    <property type="nucleotide sequence ID" value="NZ_JH815198.1"/>
</dbReference>
<sequence>MPSVMDMVEIMERLESKALHVDPAHCVKIRNRNASCSRCADACPSGAIALHDNALDIDSEKCMACGACASACPTNAISFMKPTDEELDSAVDESAQALEGDAVVVCARVASHRAADVEATATVPCVSRLDTQALVGACARNDASLVVVDGGCKTCKYRFASRQFDISQKEANELLSAWDVPFRIERTQQVPLRAAAKDASQGVGGVSRRGFFTEMKASAKDIAVEAVNVTVESELGIRRKGPDSLRDILKVDNDGNMPRIAPARHDALMEYLFEMGEPREGSSVKTRLWGKVDIDETLCTRCGMCATFCPTGALSKVFGEEDGKKRPSIEGIEFRLADCVQCRLCEDSCMQKALRVSDEIPCDLILDLEPRLFKGEARKAGSAMRGLFGN</sequence>
<dbReference type="PANTHER" id="PTHR43687">
    <property type="entry name" value="ADENYLYLSULFATE REDUCTASE, BETA SUBUNIT"/>
    <property type="match status" value="1"/>
</dbReference>
<keyword evidence="7" id="KW-1185">Reference proteome</keyword>
<dbReference type="EMBL" id="ADMD01000007">
    <property type="protein sequence ID" value="EJZ83921.1"/>
    <property type="molecule type" value="Genomic_DNA"/>
</dbReference>
<keyword evidence="3" id="KW-0408">Iron</keyword>
<protein>
    <recommendedName>
        <fullName evidence="5">4Fe-4S ferredoxin-type domain-containing protein</fullName>
    </recommendedName>
</protein>
<proteinExistence type="predicted"/>
<gene>
    <name evidence="6" type="ORF">HMPREF9451_01443</name>
</gene>
<dbReference type="eggNOG" id="COG1145">
    <property type="taxonomic scope" value="Bacteria"/>
</dbReference>
<feature type="domain" description="4Fe-4S ferredoxin-type" evidence="5">
    <location>
        <begin position="330"/>
        <end position="359"/>
    </location>
</feature>
<organism evidence="6 7">
    <name type="scientific">Slackia piriformis YIT 12062</name>
    <dbReference type="NCBI Taxonomy" id="742818"/>
    <lineage>
        <taxon>Bacteria</taxon>
        <taxon>Bacillati</taxon>
        <taxon>Actinomycetota</taxon>
        <taxon>Coriobacteriia</taxon>
        <taxon>Eggerthellales</taxon>
        <taxon>Eggerthellaceae</taxon>
        <taxon>Slackia</taxon>
    </lineage>
</organism>
<reference evidence="6 7" key="1">
    <citation type="submission" date="2012-08" db="EMBL/GenBank/DDBJ databases">
        <title>The Genome Sequence of Slackia piriformis YIT 12062.</title>
        <authorList>
            <consortium name="The Broad Institute Genome Sequencing Platform"/>
            <person name="Earl A."/>
            <person name="Ward D."/>
            <person name="Feldgarden M."/>
            <person name="Gevers D."/>
            <person name="Morotomi M."/>
            <person name="Walker B."/>
            <person name="Young S.K."/>
            <person name="Zeng Q."/>
            <person name="Gargeya S."/>
            <person name="Fitzgerald M."/>
            <person name="Haas B."/>
            <person name="Abouelleil A."/>
            <person name="Alvarado L."/>
            <person name="Arachchi H.M."/>
            <person name="Berlin A.M."/>
            <person name="Chapman S.B."/>
            <person name="Goldberg J."/>
            <person name="Griggs A."/>
            <person name="Gujja S."/>
            <person name="Hansen M."/>
            <person name="Howarth C."/>
            <person name="Imamovic A."/>
            <person name="Larimer J."/>
            <person name="McCowen C."/>
            <person name="Montmayeur A."/>
            <person name="Murphy C."/>
            <person name="Neiman D."/>
            <person name="Pearson M."/>
            <person name="Priest M."/>
            <person name="Roberts A."/>
            <person name="Saif S."/>
            <person name="Shea T."/>
            <person name="Sisk P."/>
            <person name="Sykes S."/>
            <person name="Wortman J."/>
            <person name="Nusbaum C."/>
            <person name="Birren B."/>
        </authorList>
    </citation>
    <scope>NUCLEOTIDE SEQUENCE [LARGE SCALE GENOMIC DNA]</scope>
    <source>
        <strain evidence="6 7">YIT 12062</strain>
    </source>
</reference>
<dbReference type="PROSITE" id="PS51379">
    <property type="entry name" value="4FE4S_FER_2"/>
    <property type="match status" value="3"/>
</dbReference>
<dbReference type="PATRIC" id="fig|742818.3.peg.1524"/>
<dbReference type="InterPro" id="IPR050572">
    <property type="entry name" value="Fe-S_Ferredoxin"/>
</dbReference>
<evidence type="ECO:0000256" key="2">
    <source>
        <dbReference type="ARBA" id="ARBA00022723"/>
    </source>
</evidence>
<feature type="domain" description="4Fe-4S ferredoxin-type" evidence="5">
    <location>
        <begin position="290"/>
        <end position="319"/>
    </location>
</feature>
<evidence type="ECO:0000256" key="4">
    <source>
        <dbReference type="ARBA" id="ARBA00023014"/>
    </source>
</evidence>
<keyword evidence="4" id="KW-0411">Iron-sulfur</keyword>
<evidence type="ECO:0000256" key="1">
    <source>
        <dbReference type="ARBA" id="ARBA00022485"/>
    </source>
</evidence>
<feature type="domain" description="4Fe-4S ferredoxin-type" evidence="5">
    <location>
        <begin position="53"/>
        <end position="82"/>
    </location>
</feature>
<dbReference type="PANTHER" id="PTHR43687:SF1">
    <property type="entry name" value="FERREDOXIN III"/>
    <property type="match status" value="1"/>
</dbReference>
<dbReference type="OrthoDB" id="9803397at2"/>
<evidence type="ECO:0000256" key="3">
    <source>
        <dbReference type="ARBA" id="ARBA00023004"/>
    </source>
</evidence>
<dbReference type="SUPFAM" id="SSF54862">
    <property type="entry name" value="4Fe-4S ferredoxins"/>
    <property type="match status" value="2"/>
</dbReference>
<dbReference type="GO" id="GO:0051539">
    <property type="term" value="F:4 iron, 4 sulfur cluster binding"/>
    <property type="evidence" value="ECO:0007669"/>
    <property type="project" value="UniProtKB-KW"/>
</dbReference>
<dbReference type="AlphaFoldDB" id="K0YK94"/>
<dbReference type="HOGENOM" id="CLU_048087_3_0_11"/>
<dbReference type="eggNOG" id="COG1143">
    <property type="taxonomic scope" value="Bacteria"/>
</dbReference>
<dbReference type="InterPro" id="IPR017900">
    <property type="entry name" value="4Fe4S_Fe_S_CS"/>
</dbReference>
<dbReference type="InParanoid" id="K0YK94"/>
<comment type="caution">
    <text evidence="6">The sequence shown here is derived from an EMBL/GenBank/DDBJ whole genome shotgun (WGS) entry which is preliminary data.</text>
</comment>
<name>K0YK94_9ACTN</name>
<evidence type="ECO:0000313" key="6">
    <source>
        <dbReference type="EMBL" id="EJZ83921.1"/>
    </source>
</evidence>
<dbReference type="Gene3D" id="3.30.70.20">
    <property type="match status" value="2"/>
</dbReference>
<keyword evidence="1" id="KW-0004">4Fe-4S</keyword>
<evidence type="ECO:0000259" key="5">
    <source>
        <dbReference type="PROSITE" id="PS51379"/>
    </source>
</evidence>
<accession>K0YK94</accession>
<dbReference type="InterPro" id="IPR017896">
    <property type="entry name" value="4Fe4S_Fe-S-bd"/>
</dbReference>
<keyword evidence="2" id="KW-0479">Metal-binding</keyword>
<dbReference type="GO" id="GO:0046872">
    <property type="term" value="F:metal ion binding"/>
    <property type="evidence" value="ECO:0007669"/>
    <property type="project" value="UniProtKB-KW"/>
</dbReference>
<dbReference type="PROSITE" id="PS00198">
    <property type="entry name" value="4FE4S_FER_1"/>
    <property type="match status" value="2"/>
</dbReference>
<dbReference type="Proteomes" id="UP000006069">
    <property type="component" value="Unassembled WGS sequence"/>
</dbReference>
<dbReference type="Pfam" id="PF00037">
    <property type="entry name" value="Fer4"/>
    <property type="match status" value="2"/>
</dbReference>